<organism evidence="1 2">
    <name type="scientific">Microbacterium esteraromaticum</name>
    <dbReference type="NCBI Taxonomy" id="57043"/>
    <lineage>
        <taxon>Bacteria</taxon>
        <taxon>Bacillati</taxon>
        <taxon>Actinomycetota</taxon>
        <taxon>Actinomycetes</taxon>
        <taxon>Micrococcales</taxon>
        <taxon>Microbacteriaceae</taxon>
        <taxon>Microbacterium</taxon>
    </lineage>
</organism>
<evidence type="ECO:0000313" key="2">
    <source>
        <dbReference type="Proteomes" id="UP000515708"/>
    </source>
</evidence>
<gene>
    <name evidence="1" type="ORF">FVO59_12790</name>
</gene>
<protein>
    <submittedName>
        <fullName evidence="1">Uncharacterized protein</fullName>
    </submittedName>
</protein>
<reference evidence="1 2" key="1">
    <citation type="journal article" date="2020" name="Front. Microbiol.">
        <title>Design of Bacterial Strain-Specific qPCR Assays Using NGS Data and Publicly Available Resources and Its Application to Track Biocontrol Strains.</title>
        <authorList>
            <person name="Hernandez I."/>
            <person name="Sant C."/>
            <person name="Martinez R."/>
            <person name="Fernandez C."/>
        </authorList>
    </citation>
    <scope>NUCLEOTIDE SEQUENCE [LARGE SCALE GENOMIC DNA]</scope>
    <source>
        <strain evidence="1 2">B24</strain>
    </source>
</reference>
<dbReference type="EMBL" id="CP043732">
    <property type="protein sequence ID" value="QMU97980.1"/>
    <property type="molecule type" value="Genomic_DNA"/>
</dbReference>
<dbReference type="RefSeq" id="WP_182252989.1">
    <property type="nucleotide sequence ID" value="NZ_CP043732.1"/>
</dbReference>
<sequence>MTIPANTARATKRWKLLKGTDEFQGHTSSIEVTPKIATWQGGDGNTVVDDDGCTVAIVMAQDTENPTSLWSVMRDGAGEKATFVIGPHHDGTFEESVDVTLVRPPLRMARGGVIPEVTVNLEGVYTPAPIVP</sequence>
<evidence type="ECO:0000313" key="1">
    <source>
        <dbReference type="EMBL" id="QMU97980.1"/>
    </source>
</evidence>
<name>A0A7D8AAB9_9MICO</name>
<accession>A0A7D8AAB9</accession>
<proteinExistence type="predicted"/>
<dbReference type="Proteomes" id="UP000515708">
    <property type="component" value="Chromosome"/>
</dbReference>
<dbReference type="AlphaFoldDB" id="A0A7D8AAB9"/>